<dbReference type="Pfam" id="PF04134">
    <property type="entry name" value="DCC1-like"/>
    <property type="match status" value="1"/>
</dbReference>
<feature type="transmembrane region" description="Helical" evidence="1">
    <location>
        <begin position="137"/>
        <end position="154"/>
    </location>
</feature>
<proteinExistence type="predicted"/>
<keyword evidence="1" id="KW-0472">Membrane</keyword>
<dbReference type="OrthoDB" id="671850at2"/>
<keyword evidence="1" id="KW-0812">Transmembrane</keyword>
<feature type="transmembrane region" description="Helical" evidence="1">
    <location>
        <begin position="166"/>
        <end position="184"/>
    </location>
</feature>
<dbReference type="GO" id="GO:0015035">
    <property type="term" value="F:protein-disulfide reductase activity"/>
    <property type="evidence" value="ECO:0007669"/>
    <property type="project" value="InterPro"/>
</dbReference>
<sequence length="273" mass="31658">MKTLNNHTILYDEDCPLCNAYTSTFINTKMLDEEGRKPYCKISNHEREFVDIERAANEIALVDNENKEVIYGIDSLLKIIGFSFPLIEKIGNFAPVNFLLRKLYSFISYNRKVIMPSEKKEDLNLECSPSFNFKYRLLYIVLGLLITVVTLFKFSELIEILPVSSYQREVFLAVGMVVSQLLFIIKKDYQTQINYIGNIITVSLFGCIGLFQLMLLRSVFPIPQSVILVGFTGTVALMFFEHKRRIQLLELPTYLSWTWIGYRILVLLLILNF</sequence>
<evidence type="ECO:0000313" key="3">
    <source>
        <dbReference type="Proteomes" id="UP000294564"/>
    </source>
</evidence>
<protein>
    <submittedName>
        <fullName evidence="2">Uncharacterized protein DUF393</fullName>
    </submittedName>
</protein>
<dbReference type="Proteomes" id="UP000294564">
    <property type="component" value="Unassembled WGS sequence"/>
</dbReference>
<evidence type="ECO:0000256" key="1">
    <source>
        <dbReference type="SAM" id="Phobius"/>
    </source>
</evidence>
<feature type="transmembrane region" description="Helical" evidence="1">
    <location>
        <begin position="252"/>
        <end position="271"/>
    </location>
</feature>
<reference evidence="2 3" key="1">
    <citation type="submission" date="2019-03" db="EMBL/GenBank/DDBJ databases">
        <title>Genomic Encyclopedia of Type Strains, Phase IV (KMG-IV): sequencing the most valuable type-strain genomes for metagenomic binning, comparative biology and taxonomic classification.</title>
        <authorList>
            <person name="Goeker M."/>
        </authorList>
    </citation>
    <scope>NUCLEOTIDE SEQUENCE [LARGE SCALE GENOMIC DNA]</scope>
    <source>
        <strain evidence="2 3">DSM 14836</strain>
    </source>
</reference>
<feature type="transmembrane region" description="Helical" evidence="1">
    <location>
        <begin position="196"/>
        <end position="216"/>
    </location>
</feature>
<name>A0A4R2P392_9FLAO</name>
<dbReference type="EMBL" id="SLXM01000001">
    <property type="protein sequence ID" value="TCP28618.1"/>
    <property type="molecule type" value="Genomic_DNA"/>
</dbReference>
<gene>
    <name evidence="2" type="ORF">EV195_101798</name>
</gene>
<dbReference type="InterPro" id="IPR007263">
    <property type="entry name" value="DCC1-like"/>
</dbReference>
<dbReference type="RefSeq" id="WP_132793139.1">
    <property type="nucleotide sequence ID" value="NZ_SLXM01000001.1"/>
</dbReference>
<evidence type="ECO:0000313" key="2">
    <source>
        <dbReference type="EMBL" id="TCP28618.1"/>
    </source>
</evidence>
<feature type="transmembrane region" description="Helical" evidence="1">
    <location>
        <begin position="222"/>
        <end position="240"/>
    </location>
</feature>
<organism evidence="2 3">
    <name type="scientific">Tenacibaculum skagerrakense</name>
    <dbReference type="NCBI Taxonomy" id="186571"/>
    <lineage>
        <taxon>Bacteria</taxon>
        <taxon>Pseudomonadati</taxon>
        <taxon>Bacteroidota</taxon>
        <taxon>Flavobacteriia</taxon>
        <taxon>Flavobacteriales</taxon>
        <taxon>Flavobacteriaceae</taxon>
        <taxon>Tenacibaculum</taxon>
    </lineage>
</organism>
<keyword evidence="3" id="KW-1185">Reference proteome</keyword>
<dbReference type="AlphaFoldDB" id="A0A4R2P392"/>
<keyword evidence="1" id="KW-1133">Transmembrane helix</keyword>
<comment type="caution">
    <text evidence="2">The sequence shown here is derived from an EMBL/GenBank/DDBJ whole genome shotgun (WGS) entry which is preliminary data.</text>
</comment>
<accession>A0A4R2P392</accession>